<evidence type="ECO:0000256" key="2">
    <source>
        <dbReference type="ARBA" id="ARBA00023125"/>
    </source>
</evidence>
<feature type="domain" description="HTH rpiR-type" evidence="5">
    <location>
        <begin position="16"/>
        <end position="92"/>
    </location>
</feature>
<evidence type="ECO:0000259" key="5">
    <source>
        <dbReference type="PROSITE" id="PS51071"/>
    </source>
</evidence>
<dbReference type="InterPro" id="IPR036388">
    <property type="entry name" value="WH-like_DNA-bd_sf"/>
</dbReference>
<sequence length="318" mass="34101">MSAGSPREAALAAEGLTVAERTRAGLGDLSAGERKVGRALLALYPMAGLETVAALASRAGVSAPTVVRFVGRLGYDGYPAFQRALMREVQDRMGSPVEQYAEGRDVPEGGAFLPWAADVYTARVRESFHEVPPSEFERALEVLTDPRARVHVVGGRFSHVLSDYLVAHLQWLRPGVRAVPADEFSRVALVGDADEHDVLVVFDFRRHDPSTVQLAELARSAGVRVVLFTDPWLSPVAELAEAVLPTRVESPSPFDSLVPAMALVEAVVTAVTERLAEEGRLRVERLEEVRSQLDPHTPSALAPQEASTGPAGGAETAG</sequence>
<dbReference type="InterPro" id="IPR001347">
    <property type="entry name" value="SIS_dom"/>
</dbReference>
<name>A0A2I1PB15_9MICO</name>
<dbReference type="PANTHER" id="PTHR30514">
    <property type="entry name" value="GLUCOKINASE"/>
    <property type="match status" value="1"/>
</dbReference>
<comment type="caution">
    <text evidence="6">The sequence shown here is derived from an EMBL/GenBank/DDBJ whole genome shotgun (WGS) entry which is preliminary data.</text>
</comment>
<feature type="region of interest" description="Disordered" evidence="4">
    <location>
        <begin position="292"/>
        <end position="318"/>
    </location>
</feature>
<dbReference type="InterPro" id="IPR000281">
    <property type="entry name" value="HTH_RpiR"/>
</dbReference>
<evidence type="ECO:0000256" key="3">
    <source>
        <dbReference type="ARBA" id="ARBA00023163"/>
    </source>
</evidence>
<dbReference type="PANTHER" id="PTHR30514:SF18">
    <property type="entry name" value="RPIR-FAMILY TRANSCRIPTIONAL REGULATOR"/>
    <property type="match status" value="1"/>
</dbReference>
<dbReference type="GO" id="GO:0097367">
    <property type="term" value="F:carbohydrate derivative binding"/>
    <property type="evidence" value="ECO:0007669"/>
    <property type="project" value="InterPro"/>
</dbReference>
<dbReference type="Proteomes" id="UP000234206">
    <property type="component" value="Unassembled WGS sequence"/>
</dbReference>
<dbReference type="PROSITE" id="PS51071">
    <property type="entry name" value="HTH_RPIR"/>
    <property type="match status" value="1"/>
</dbReference>
<evidence type="ECO:0000313" key="7">
    <source>
        <dbReference type="Proteomes" id="UP000234206"/>
    </source>
</evidence>
<gene>
    <name evidence="6" type="ORF">CYJ76_05960</name>
</gene>
<dbReference type="InterPro" id="IPR047640">
    <property type="entry name" value="RpiR-like"/>
</dbReference>
<evidence type="ECO:0000313" key="6">
    <source>
        <dbReference type="EMBL" id="PKZ41790.1"/>
    </source>
</evidence>
<dbReference type="Gene3D" id="1.10.10.10">
    <property type="entry name" value="Winged helix-like DNA-binding domain superfamily/Winged helix DNA-binding domain"/>
    <property type="match status" value="1"/>
</dbReference>
<dbReference type="InterPro" id="IPR009057">
    <property type="entry name" value="Homeodomain-like_sf"/>
</dbReference>
<dbReference type="CDD" id="cd05013">
    <property type="entry name" value="SIS_RpiR"/>
    <property type="match status" value="1"/>
</dbReference>
<evidence type="ECO:0000256" key="1">
    <source>
        <dbReference type="ARBA" id="ARBA00023015"/>
    </source>
</evidence>
<dbReference type="Pfam" id="PF01418">
    <property type="entry name" value="HTH_6"/>
    <property type="match status" value="1"/>
</dbReference>
<dbReference type="RefSeq" id="WP_101849525.1">
    <property type="nucleotide sequence ID" value="NZ_JBHLVH010000001.1"/>
</dbReference>
<dbReference type="AlphaFoldDB" id="A0A2I1PB15"/>
<proteinExistence type="predicted"/>
<dbReference type="SUPFAM" id="SSF53697">
    <property type="entry name" value="SIS domain"/>
    <property type="match status" value="1"/>
</dbReference>
<dbReference type="Pfam" id="PF01380">
    <property type="entry name" value="SIS"/>
    <property type="match status" value="1"/>
</dbReference>
<keyword evidence="2" id="KW-0238">DNA-binding</keyword>
<dbReference type="EMBL" id="PKIZ01000009">
    <property type="protein sequence ID" value="PKZ41790.1"/>
    <property type="molecule type" value="Genomic_DNA"/>
</dbReference>
<protein>
    <submittedName>
        <fullName evidence="6">MurR/RpiR family transcriptional regulator</fullName>
    </submittedName>
</protein>
<accession>A0A2I1PB15</accession>
<dbReference type="InterPro" id="IPR035472">
    <property type="entry name" value="RpiR-like_SIS"/>
</dbReference>
<keyword evidence="7" id="KW-1185">Reference proteome</keyword>
<evidence type="ECO:0000256" key="4">
    <source>
        <dbReference type="SAM" id="MobiDB-lite"/>
    </source>
</evidence>
<dbReference type="Gene3D" id="3.40.50.10490">
    <property type="entry name" value="Glucose-6-phosphate isomerase like protein, domain 1"/>
    <property type="match status" value="1"/>
</dbReference>
<dbReference type="InterPro" id="IPR046348">
    <property type="entry name" value="SIS_dom_sf"/>
</dbReference>
<reference evidence="6 7" key="1">
    <citation type="submission" date="2017-12" db="EMBL/GenBank/DDBJ databases">
        <title>Phylogenetic diversity of female urinary microbiome.</title>
        <authorList>
            <person name="Thomas-White K."/>
            <person name="Wolfe A.J."/>
        </authorList>
    </citation>
    <scope>NUCLEOTIDE SEQUENCE [LARGE SCALE GENOMIC DNA]</scope>
    <source>
        <strain evidence="6 7">UMB1298</strain>
    </source>
</reference>
<keyword evidence="1" id="KW-0805">Transcription regulation</keyword>
<dbReference type="GO" id="GO:1901135">
    <property type="term" value="P:carbohydrate derivative metabolic process"/>
    <property type="evidence" value="ECO:0007669"/>
    <property type="project" value="InterPro"/>
</dbReference>
<dbReference type="SUPFAM" id="SSF46689">
    <property type="entry name" value="Homeodomain-like"/>
    <property type="match status" value="1"/>
</dbReference>
<keyword evidence="3" id="KW-0804">Transcription</keyword>
<organism evidence="6 7">
    <name type="scientific">Kytococcus schroeteri</name>
    <dbReference type="NCBI Taxonomy" id="138300"/>
    <lineage>
        <taxon>Bacteria</taxon>
        <taxon>Bacillati</taxon>
        <taxon>Actinomycetota</taxon>
        <taxon>Actinomycetes</taxon>
        <taxon>Micrococcales</taxon>
        <taxon>Kytococcaceae</taxon>
        <taxon>Kytococcus</taxon>
    </lineage>
</organism>
<dbReference type="GO" id="GO:0003677">
    <property type="term" value="F:DNA binding"/>
    <property type="evidence" value="ECO:0007669"/>
    <property type="project" value="UniProtKB-KW"/>
</dbReference>
<dbReference type="OrthoDB" id="3574600at2"/>
<dbReference type="GO" id="GO:0003700">
    <property type="term" value="F:DNA-binding transcription factor activity"/>
    <property type="evidence" value="ECO:0007669"/>
    <property type="project" value="InterPro"/>
</dbReference>